<comment type="catalytic activity">
    <reaction evidence="6">
        <text>hydrogencarbonate + H(+) = CO2 + H2O</text>
        <dbReference type="Rhea" id="RHEA:10748"/>
        <dbReference type="ChEBI" id="CHEBI:15377"/>
        <dbReference type="ChEBI" id="CHEBI:15378"/>
        <dbReference type="ChEBI" id="CHEBI:16526"/>
        <dbReference type="ChEBI" id="CHEBI:17544"/>
        <dbReference type="EC" id="4.2.1.1"/>
    </reaction>
</comment>
<dbReference type="Gene3D" id="3.40.1050.10">
    <property type="entry name" value="Carbonic anhydrase"/>
    <property type="match status" value="1"/>
</dbReference>
<dbReference type="GO" id="GO:0004089">
    <property type="term" value="F:carbonate dehydratase activity"/>
    <property type="evidence" value="ECO:0007669"/>
    <property type="project" value="UniProtKB-EC"/>
</dbReference>
<evidence type="ECO:0000256" key="3">
    <source>
        <dbReference type="ARBA" id="ARBA00022723"/>
    </source>
</evidence>
<comment type="function">
    <text evidence="5">Catalyzes the reversible hydration of carbon dioxide to form bicarbonate.</text>
</comment>
<evidence type="ECO:0000256" key="6">
    <source>
        <dbReference type="ARBA" id="ARBA00048348"/>
    </source>
</evidence>
<evidence type="ECO:0000256" key="4">
    <source>
        <dbReference type="ARBA" id="ARBA00022833"/>
    </source>
</evidence>
<dbReference type="PANTHER" id="PTHR43175:SF3">
    <property type="entry name" value="CARBON DISULFIDE HYDROLASE"/>
    <property type="match status" value="1"/>
</dbReference>
<dbReference type="EC" id="4.2.1.1" evidence="2"/>
<dbReference type="Pfam" id="PF00484">
    <property type="entry name" value="Pro_CA"/>
    <property type="match status" value="1"/>
</dbReference>
<reference evidence="8" key="1">
    <citation type="submission" date="2019-05" db="EMBL/GenBank/DDBJ databases">
        <authorList>
            <person name="Naeem R."/>
            <person name="Antony C."/>
            <person name="Guan Q."/>
        </authorList>
    </citation>
    <scope>NUCLEOTIDE SEQUENCE</scope>
    <source>
        <strain evidence="8">2</strain>
    </source>
</reference>
<gene>
    <name evidence="8" type="primary">mtcA1_2</name>
    <name evidence="8" type="ORF">BIN_B_02663</name>
</gene>
<keyword evidence="3 7" id="KW-0479">Metal-binding</keyword>
<keyword evidence="4 7" id="KW-0862">Zinc</keyword>
<comment type="cofactor">
    <cofactor evidence="7">
        <name>Zn(2+)</name>
        <dbReference type="ChEBI" id="CHEBI:29105"/>
    </cofactor>
    <text evidence="7">Binds 1 zinc ion per subunit.</text>
</comment>
<dbReference type="SMART" id="SM00947">
    <property type="entry name" value="Pro_CA"/>
    <property type="match status" value="1"/>
</dbReference>
<dbReference type="InterPro" id="IPR036874">
    <property type="entry name" value="Carbonic_anhydrase_sf"/>
</dbReference>
<sequence length="184" mass="19486">MTAIELMQRRHAESAAQRFQPLSEIPSLRALVIACADQRADPTHILGLKPGEAAVIRNAGGRITPATIQMVAMMATVVAEAGARGGFELILLHHTDCGVARLAPHDQLLASYFDIPVSALGDKHVTEPARAVQADLDCLRATPILPDTLIVSGLVYDVETGGLELAVPPGPLRGRERGPSPRPA</sequence>
<organism evidence="8">
    <name type="scientific">Mycobacterium riyadhense</name>
    <dbReference type="NCBI Taxonomy" id="486698"/>
    <lineage>
        <taxon>Bacteria</taxon>
        <taxon>Bacillati</taxon>
        <taxon>Actinomycetota</taxon>
        <taxon>Actinomycetes</taxon>
        <taxon>Mycobacteriales</taxon>
        <taxon>Mycobacteriaceae</taxon>
        <taxon>Mycobacterium</taxon>
    </lineage>
</organism>
<dbReference type="RefSeq" id="WP_204080297.1">
    <property type="nucleotide sequence ID" value="NZ_CAJMWI010000001.1"/>
</dbReference>
<accession>A0A653EPI1</accession>
<evidence type="ECO:0000256" key="7">
    <source>
        <dbReference type="PIRSR" id="PIRSR601765-1"/>
    </source>
</evidence>
<feature type="binding site" evidence="7">
    <location>
        <position position="37"/>
    </location>
    <ligand>
        <name>Zn(2+)</name>
        <dbReference type="ChEBI" id="CHEBI:29105"/>
    </ligand>
</feature>
<dbReference type="SUPFAM" id="SSF53056">
    <property type="entry name" value="beta-carbonic anhydrase, cab"/>
    <property type="match status" value="1"/>
</dbReference>
<feature type="binding site" evidence="7">
    <location>
        <position position="35"/>
    </location>
    <ligand>
        <name>Zn(2+)</name>
        <dbReference type="ChEBI" id="CHEBI:29105"/>
    </ligand>
</feature>
<proteinExistence type="inferred from homology"/>
<dbReference type="GO" id="GO:0008270">
    <property type="term" value="F:zinc ion binding"/>
    <property type="evidence" value="ECO:0007669"/>
    <property type="project" value="InterPro"/>
</dbReference>
<feature type="binding site" evidence="7">
    <location>
        <position position="94"/>
    </location>
    <ligand>
        <name>Zn(2+)</name>
        <dbReference type="ChEBI" id="CHEBI:29105"/>
    </ligand>
</feature>
<protein>
    <recommendedName>
        <fullName evidence="2">carbonic anhydrase</fullName>
        <ecNumber evidence="2">4.2.1.1</ecNumber>
    </recommendedName>
</protein>
<dbReference type="PANTHER" id="PTHR43175">
    <property type="entry name" value="CARBONIC ANHYDRASE"/>
    <property type="match status" value="1"/>
</dbReference>
<dbReference type="EMBL" id="LR589087">
    <property type="protein sequence ID" value="VTO98740.1"/>
    <property type="molecule type" value="Genomic_DNA"/>
</dbReference>
<evidence type="ECO:0000313" key="8">
    <source>
        <dbReference type="EMBL" id="VTO98740.1"/>
    </source>
</evidence>
<feature type="binding site" evidence="7">
    <location>
        <position position="97"/>
    </location>
    <ligand>
        <name>Zn(2+)</name>
        <dbReference type="ChEBI" id="CHEBI:29105"/>
    </ligand>
</feature>
<evidence type="ECO:0000256" key="2">
    <source>
        <dbReference type="ARBA" id="ARBA00012925"/>
    </source>
</evidence>
<dbReference type="InterPro" id="IPR001765">
    <property type="entry name" value="Carbonic_anhydrase"/>
</dbReference>
<dbReference type="AlphaFoldDB" id="A0A653EPI1"/>
<comment type="similarity">
    <text evidence="1">Belongs to the beta-class carbonic anhydrase family.</text>
</comment>
<evidence type="ECO:0000256" key="5">
    <source>
        <dbReference type="ARBA" id="ARBA00024993"/>
    </source>
</evidence>
<evidence type="ECO:0000256" key="1">
    <source>
        <dbReference type="ARBA" id="ARBA00006217"/>
    </source>
</evidence>
<name>A0A653EPI1_9MYCO</name>